<keyword evidence="2" id="KW-1185">Reference proteome</keyword>
<reference evidence="1" key="1">
    <citation type="submission" date="2024-02" db="EMBL/GenBank/DDBJ databases">
        <authorList>
            <consortium name="ELIXIR-Norway"/>
            <consortium name="Elixir Norway"/>
        </authorList>
    </citation>
    <scope>NUCLEOTIDE SEQUENCE</scope>
</reference>
<name>A0ABP0WBE0_9BRYO</name>
<gene>
    <name evidence="1" type="ORF">CSSPJE1EN1_LOCUS9622</name>
</gene>
<protein>
    <submittedName>
        <fullName evidence="1">Uncharacterized protein</fullName>
    </submittedName>
</protein>
<dbReference type="Proteomes" id="UP001497444">
    <property type="component" value="Chromosome 16"/>
</dbReference>
<organism evidence="1 2">
    <name type="scientific">Sphagnum jensenii</name>
    <dbReference type="NCBI Taxonomy" id="128206"/>
    <lineage>
        <taxon>Eukaryota</taxon>
        <taxon>Viridiplantae</taxon>
        <taxon>Streptophyta</taxon>
        <taxon>Embryophyta</taxon>
        <taxon>Bryophyta</taxon>
        <taxon>Sphagnophytina</taxon>
        <taxon>Sphagnopsida</taxon>
        <taxon>Sphagnales</taxon>
        <taxon>Sphagnaceae</taxon>
        <taxon>Sphagnum</taxon>
    </lineage>
</organism>
<dbReference type="EMBL" id="OZ020111">
    <property type="protein sequence ID" value="CAK9264144.1"/>
    <property type="molecule type" value="Genomic_DNA"/>
</dbReference>
<sequence length="108" mass="11593">MITALRDLGRGSSEEAKFAAFRALAGFRQPGSPDTVSITVVDASLGTGEKQLITHMRNEGVQALFTLLERSPSIAGFREIGIRSLAGVIASEKLNIYIEGGLELFKNL</sequence>
<evidence type="ECO:0000313" key="2">
    <source>
        <dbReference type="Proteomes" id="UP001497444"/>
    </source>
</evidence>
<evidence type="ECO:0000313" key="1">
    <source>
        <dbReference type="EMBL" id="CAK9264144.1"/>
    </source>
</evidence>
<proteinExistence type="predicted"/>
<accession>A0ABP0WBE0</accession>